<dbReference type="InterPro" id="IPR016181">
    <property type="entry name" value="Acyl_CoA_acyltransferase"/>
</dbReference>
<keyword evidence="3" id="KW-1185">Reference proteome</keyword>
<evidence type="ECO:0000259" key="1">
    <source>
        <dbReference type="PROSITE" id="PS51186"/>
    </source>
</evidence>
<dbReference type="Proteomes" id="UP000560131">
    <property type="component" value="Unassembled WGS sequence"/>
</dbReference>
<protein>
    <submittedName>
        <fullName evidence="2">GNAT family N-acyltransferase</fullName>
    </submittedName>
</protein>
<feature type="domain" description="N-acetyltransferase" evidence="1">
    <location>
        <begin position="4"/>
        <end position="152"/>
    </location>
</feature>
<accession>A0ABR6N6T3</accession>
<dbReference type="EMBL" id="JACIJN010000005">
    <property type="protein sequence ID" value="MBB5725890.1"/>
    <property type="molecule type" value="Genomic_DNA"/>
</dbReference>
<dbReference type="PROSITE" id="PS51186">
    <property type="entry name" value="GNAT"/>
    <property type="match status" value="1"/>
</dbReference>
<organism evidence="2 3">
    <name type="scientific">Sphingomonas endophytica</name>
    <dbReference type="NCBI Taxonomy" id="869719"/>
    <lineage>
        <taxon>Bacteria</taxon>
        <taxon>Pseudomonadati</taxon>
        <taxon>Pseudomonadota</taxon>
        <taxon>Alphaproteobacteria</taxon>
        <taxon>Sphingomonadales</taxon>
        <taxon>Sphingomonadaceae</taxon>
        <taxon>Sphingomonas</taxon>
    </lineage>
</organism>
<dbReference type="InterPro" id="IPR000182">
    <property type="entry name" value="GNAT_dom"/>
</dbReference>
<proteinExistence type="predicted"/>
<evidence type="ECO:0000313" key="2">
    <source>
        <dbReference type="EMBL" id="MBB5725890.1"/>
    </source>
</evidence>
<dbReference type="RefSeq" id="WP_184036079.1">
    <property type="nucleotide sequence ID" value="NZ_BAABAR010000003.1"/>
</dbReference>
<reference evidence="2 3" key="1">
    <citation type="submission" date="2020-08" db="EMBL/GenBank/DDBJ databases">
        <title>Genomic Encyclopedia of Type Strains, Phase IV (KMG-IV): sequencing the most valuable type-strain genomes for metagenomic binning, comparative biology and taxonomic classification.</title>
        <authorList>
            <person name="Goeker M."/>
        </authorList>
    </citation>
    <scope>NUCLEOTIDE SEQUENCE [LARGE SCALE GENOMIC DNA]</scope>
    <source>
        <strain evidence="2 3">DSM 101535</strain>
    </source>
</reference>
<dbReference type="SUPFAM" id="SSF55729">
    <property type="entry name" value="Acyl-CoA N-acyltransferases (Nat)"/>
    <property type="match status" value="1"/>
</dbReference>
<comment type="caution">
    <text evidence="2">The sequence shown here is derived from an EMBL/GenBank/DDBJ whole genome shotgun (WGS) entry which is preliminary data.</text>
</comment>
<evidence type="ECO:0000313" key="3">
    <source>
        <dbReference type="Proteomes" id="UP000560131"/>
    </source>
</evidence>
<dbReference type="Pfam" id="PF13673">
    <property type="entry name" value="Acetyltransf_10"/>
    <property type="match status" value="1"/>
</dbReference>
<name>A0ABR6N6T3_9SPHN</name>
<dbReference type="Gene3D" id="3.40.630.30">
    <property type="match status" value="1"/>
</dbReference>
<sequence length="153" mass="16611">MTDTRVRAYDAADRAACLALFDGNTPTFFAAGERSDFAGFLDTHAASWAFQVVERSGAIVACGGHRAAADGETAGFCWGMVDRAQHRTGLGRILTQARLDAARATPGVRQVRLDTSQHTQGFYARFGFVVERVVPDGYSPGLDRVDMLLRWPA</sequence>
<gene>
    <name evidence="2" type="ORF">FHS97_001822</name>
</gene>